<dbReference type="InterPro" id="IPR036188">
    <property type="entry name" value="FAD/NAD-bd_sf"/>
</dbReference>
<dbReference type="Gene3D" id="3.50.50.60">
    <property type="entry name" value="FAD/NAD(P)-binding domain"/>
    <property type="match status" value="1"/>
</dbReference>
<evidence type="ECO:0000259" key="3">
    <source>
        <dbReference type="Pfam" id="PF00890"/>
    </source>
</evidence>
<keyword evidence="2" id="KW-0560">Oxidoreductase</keyword>
<dbReference type="AlphaFoldDB" id="A0A101HXI3"/>
<gene>
    <name evidence="4" type="ORF">XE02_1687</name>
</gene>
<organism evidence="4 5">
    <name type="scientific">Mesotoga infera</name>
    <dbReference type="NCBI Taxonomy" id="1236046"/>
    <lineage>
        <taxon>Bacteria</taxon>
        <taxon>Thermotogati</taxon>
        <taxon>Thermotogota</taxon>
        <taxon>Thermotogae</taxon>
        <taxon>Kosmotogales</taxon>
        <taxon>Kosmotogaceae</taxon>
        <taxon>Mesotoga</taxon>
    </lineage>
</organism>
<feature type="non-terminal residue" evidence="4">
    <location>
        <position position="58"/>
    </location>
</feature>
<reference evidence="5" key="1">
    <citation type="journal article" date="2015" name="MBio">
        <title>Genome-Resolved Metagenomic Analysis Reveals Roles for Candidate Phyla and Other Microbial Community Members in Biogeochemical Transformations in Oil Reservoirs.</title>
        <authorList>
            <person name="Hu P."/>
            <person name="Tom L."/>
            <person name="Singh A."/>
            <person name="Thomas B.C."/>
            <person name="Baker B.J."/>
            <person name="Piceno Y.M."/>
            <person name="Andersen G.L."/>
            <person name="Banfield J.F."/>
        </authorList>
    </citation>
    <scope>NUCLEOTIDE SEQUENCE [LARGE SCALE GENOMIC DNA]</scope>
</reference>
<protein>
    <submittedName>
        <fullName evidence="4">Thioredoxin reductase</fullName>
    </submittedName>
</protein>
<dbReference type="Pfam" id="PF00890">
    <property type="entry name" value="FAD_binding_2"/>
    <property type="match status" value="1"/>
</dbReference>
<dbReference type="Proteomes" id="UP000055014">
    <property type="component" value="Unassembled WGS sequence"/>
</dbReference>
<dbReference type="PRINTS" id="PR00469">
    <property type="entry name" value="PNDRDTASEII"/>
</dbReference>
<name>A0A101HXI3_9BACT</name>
<feature type="domain" description="FAD-dependent oxidoreductase 2 FAD-binding" evidence="3">
    <location>
        <begin position="19"/>
        <end position="49"/>
    </location>
</feature>
<comment type="caution">
    <text evidence="4">The sequence shown here is derived from an EMBL/GenBank/DDBJ whole genome shotgun (WGS) entry which is preliminary data.</text>
</comment>
<sequence length="58" mass="6022">MSFFELGSAKKSDLKEYYDVTIIGGGPGGITAGIYAVQAGLNPIIVEKALDGGQMNNT</sequence>
<keyword evidence="1" id="KW-0285">Flavoprotein</keyword>
<evidence type="ECO:0000313" key="4">
    <source>
        <dbReference type="EMBL" id="KUK84388.1"/>
    </source>
</evidence>
<evidence type="ECO:0000313" key="5">
    <source>
        <dbReference type="Proteomes" id="UP000055014"/>
    </source>
</evidence>
<proteinExistence type="predicted"/>
<evidence type="ECO:0000256" key="1">
    <source>
        <dbReference type="ARBA" id="ARBA00022630"/>
    </source>
</evidence>
<dbReference type="InterPro" id="IPR003953">
    <property type="entry name" value="FAD-dep_OxRdtase_2_FAD-bd"/>
</dbReference>
<accession>A0A101HXI3</accession>
<dbReference type="EMBL" id="LGGW01000259">
    <property type="protein sequence ID" value="KUK84388.1"/>
    <property type="molecule type" value="Genomic_DNA"/>
</dbReference>
<dbReference type="SUPFAM" id="SSF51905">
    <property type="entry name" value="FAD/NAD(P)-binding domain"/>
    <property type="match status" value="1"/>
</dbReference>
<dbReference type="GO" id="GO:0016491">
    <property type="term" value="F:oxidoreductase activity"/>
    <property type="evidence" value="ECO:0007669"/>
    <property type="project" value="UniProtKB-KW"/>
</dbReference>
<evidence type="ECO:0000256" key="2">
    <source>
        <dbReference type="ARBA" id="ARBA00023002"/>
    </source>
</evidence>